<evidence type="ECO:0000313" key="2">
    <source>
        <dbReference type="Proteomes" id="UP000805193"/>
    </source>
</evidence>
<evidence type="ECO:0000313" key="1">
    <source>
        <dbReference type="EMBL" id="KAG0413252.1"/>
    </source>
</evidence>
<keyword evidence="2" id="KW-1185">Reference proteome</keyword>
<protein>
    <submittedName>
        <fullName evidence="1">Uncharacterized protein</fullName>
    </submittedName>
</protein>
<name>A0AC60P1S4_IXOPE</name>
<dbReference type="Proteomes" id="UP000805193">
    <property type="component" value="Unassembled WGS sequence"/>
</dbReference>
<sequence length="211" mass="22866">MAVSRMEFIQAGVTKFAEETDRGIPLFCLNVGRRVREVGAPPHRPLVAVSSASDQRRGKSAGTETRAEPEGTVAGATSASRKPRVGPTQVAIITEPRGLLWRALVTGSVAACRGDWRRSGAEGCGGTYLGWRVWSSSSWMRHDQQRSAPLHHSDRTYETAGTTRRRVEKMPRRPRLPGRLARQQHLCLAPPPYCSTTLVVAAAAATTAAAI</sequence>
<gene>
    <name evidence="1" type="ORF">HPB47_009587</name>
</gene>
<organism evidence="1 2">
    <name type="scientific">Ixodes persulcatus</name>
    <name type="common">Taiga tick</name>
    <dbReference type="NCBI Taxonomy" id="34615"/>
    <lineage>
        <taxon>Eukaryota</taxon>
        <taxon>Metazoa</taxon>
        <taxon>Ecdysozoa</taxon>
        <taxon>Arthropoda</taxon>
        <taxon>Chelicerata</taxon>
        <taxon>Arachnida</taxon>
        <taxon>Acari</taxon>
        <taxon>Parasitiformes</taxon>
        <taxon>Ixodida</taxon>
        <taxon>Ixodoidea</taxon>
        <taxon>Ixodidae</taxon>
        <taxon>Ixodinae</taxon>
        <taxon>Ixodes</taxon>
    </lineage>
</organism>
<reference evidence="1 2" key="1">
    <citation type="journal article" date="2020" name="Cell">
        <title>Large-Scale Comparative Analyses of Tick Genomes Elucidate Their Genetic Diversity and Vector Capacities.</title>
        <authorList>
            <consortium name="Tick Genome and Microbiome Consortium (TIGMIC)"/>
            <person name="Jia N."/>
            <person name="Wang J."/>
            <person name="Shi W."/>
            <person name="Du L."/>
            <person name="Sun Y."/>
            <person name="Zhan W."/>
            <person name="Jiang J.F."/>
            <person name="Wang Q."/>
            <person name="Zhang B."/>
            <person name="Ji P."/>
            <person name="Bell-Sakyi L."/>
            <person name="Cui X.M."/>
            <person name="Yuan T.T."/>
            <person name="Jiang B.G."/>
            <person name="Yang W.F."/>
            <person name="Lam T.T."/>
            <person name="Chang Q.C."/>
            <person name="Ding S.J."/>
            <person name="Wang X.J."/>
            <person name="Zhu J.G."/>
            <person name="Ruan X.D."/>
            <person name="Zhao L."/>
            <person name="Wei J.T."/>
            <person name="Ye R.Z."/>
            <person name="Que T.C."/>
            <person name="Du C.H."/>
            <person name="Zhou Y.H."/>
            <person name="Cheng J.X."/>
            <person name="Dai P.F."/>
            <person name="Guo W.B."/>
            <person name="Han X.H."/>
            <person name="Huang E.J."/>
            <person name="Li L.F."/>
            <person name="Wei W."/>
            <person name="Gao Y.C."/>
            <person name="Liu J.Z."/>
            <person name="Shao H.Z."/>
            <person name="Wang X."/>
            <person name="Wang C.C."/>
            <person name="Yang T.C."/>
            <person name="Huo Q.B."/>
            <person name="Li W."/>
            <person name="Chen H.Y."/>
            <person name="Chen S.E."/>
            <person name="Zhou L.G."/>
            <person name="Ni X.B."/>
            <person name="Tian J.H."/>
            <person name="Sheng Y."/>
            <person name="Liu T."/>
            <person name="Pan Y.S."/>
            <person name="Xia L.Y."/>
            <person name="Li J."/>
            <person name="Zhao F."/>
            <person name="Cao W.C."/>
        </authorList>
    </citation>
    <scope>NUCLEOTIDE SEQUENCE [LARGE SCALE GENOMIC DNA]</scope>
    <source>
        <strain evidence="1">Iper-2018</strain>
    </source>
</reference>
<proteinExistence type="predicted"/>
<comment type="caution">
    <text evidence="1">The sequence shown here is derived from an EMBL/GenBank/DDBJ whole genome shotgun (WGS) entry which is preliminary data.</text>
</comment>
<accession>A0AC60P1S4</accession>
<dbReference type="EMBL" id="JABSTQ010011278">
    <property type="protein sequence ID" value="KAG0413252.1"/>
    <property type="molecule type" value="Genomic_DNA"/>
</dbReference>